<dbReference type="Pfam" id="PF18736">
    <property type="entry name" value="pEK499_p136"/>
    <property type="match status" value="1"/>
</dbReference>
<protein>
    <submittedName>
        <fullName evidence="2">HEPN family nuclease</fullName>
    </submittedName>
</protein>
<dbReference type="Proteomes" id="UP001165489">
    <property type="component" value="Unassembled WGS sequence"/>
</dbReference>
<organism evidence="2 3">
    <name type="scientific">Belliella filtrata</name>
    <dbReference type="NCBI Taxonomy" id="2923435"/>
    <lineage>
        <taxon>Bacteria</taxon>
        <taxon>Pseudomonadati</taxon>
        <taxon>Bacteroidota</taxon>
        <taxon>Cytophagia</taxon>
        <taxon>Cytophagales</taxon>
        <taxon>Cyclobacteriaceae</taxon>
        <taxon>Belliella</taxon>
    </lineage>
</organism>
<sequence length="161" mass="18681">MGIQNGKYDVELIRRTKELIKSYKGKYNLTLLMNGILSLIVLPQQHNARVRKLNFMNKDLNDIPEIQFVLNSPNFHFDRRGNNNDLKNLLTRIRNGIAHQRIESISEDNKWKGVIIQDGQNGNIGLNLELKTSELRKFAFYIADEYLKELNKKPAANIVMN</sequence>
<comment type="caution">
    <text evidence="2">The sequence shown here is derived from an EMBL/GenBank/DDBJ whole genome shotgun (WGS) entry which is preliminary data.</text>
</comment>
<evidence type="ECO:0000313" key="2">
    <source>
        <dbReference type="EMBL" id="MCH7409988.1"/>
    </source>
</evidence>
<feature type="domain" description="pEK499-p136 HEPN" evidence="1">
    <location>
        <begin position="4"/>
        <end position="152"/>
    </location>
</feature>
<accession>A0ABS9V1Z2</accession>
<evidence type="ECO:0000313" key="3">
    <source>
        <dbReference type="Proteomes" id="UP001165489"/>
    </source>
</evidence>
<name>A0ABS9V1Z2_9BACT</name>
<gene>
    <name evidence="2" type="ORF">MM239_11335</name>
</gene>
<dbReference type="RefSeq" id="WP_241348359.1">
    <property type="nucleotide sequence ID" value="NZ_JAKZGP010000027.1"/>
</dbReference>
<keyword evidence="3" id="KW-1185">Reference proteome</keyword>
<dbReference type="InterPro" id="IPR041318">
    <property type="entry name" value="pEK499_p136"/>
</dbReference>
<proteinExistence type="predicted"/>
<evidence type="ECO:0000259" key="1">
    <source>
        <dbReference type="Pfam" id="PF18736"/>
    </source>
</evidence>
<dbReference type="EMBL" id="JAKZGP010000027">
    <property type="protein sequence ID" value="MCH7409988.1"/>
    <property type="molecule type" value="Genomic_DNA"/>
</dbReference>
<reference evidence="2" key="1">
    <citation type="submission" date="2022-03" db="EMBL/GenBank/DDBJ databases">
        <title>De novo assembled genomes of Belliella spp. (Cyclobacteriaceae) strains.</title>
        <authorList>
            <person name="Szabo A."/>
            <person name="Korponai K."/>
            <person name="Felfoldi T."/>
        </authorList>
    </citation>
    <scope>NUCLEOTIDE SEQUENCE</scope>
    <source>
        <strain evidence="2">DSM 111904</strain>
    </source>
</reference>